<evidence type="ECO:0000313" key="2">
    <source>
        <dbReference type="Proteomes" id="UP000662074"/>
    </source>
</evidence>
<dbReference type="EMBL" id="BMDO01000002">
    <property type="protein sequence ID" value="GGI49977.1"/>
    <property type="molecule type" value="Genomic_DNA"/>
</dbReference>
<protein>
    <submittedName>
        <fullName evidence="1">Uncharacterized protein</fullName>
    </submittedName>
</protein>
<name>A0A917J8C4_9SPHI</name>
<comment type="caution">
    <text evidence="1">The sequence shown here is derived from an EMBL/GenBank/DDBJ whole genome shotgun (WGS) entry which is preliminary data.</text>
</comment>
<evidence type="ECO:0000313" key="1">
    <source>
        <dbReference type="EMBL" id="GGI49977.1"/>
    </source>
</evidence>
<reference evidence="1" key="1">
    <citation type="journal article" date="2014" name="Int. J. Syst. Evol. Microbiol.">
        <title>Complete genome sequence of Corynebacterium casei LMG S-19264T (=DSM 44701T), isolated from a smear-ripened cheese.</title>
        <authorList>
            <consortium name="US DOE Joint Genome Institute (JGI-PGF)"/>
            <person name="Walter F."/>
            <person name="Albersmeier A."/>
            <person name="Kalinowski J."/>
            <person name="Ruckert C."/>
        </authorList>
    </citation>
    <scope>NUCLEOTIDE SEQUENCE</scope>
    <source>
        <strain evidence="1">CCM 8711</strain>
    </source>
</reference>
<dbReference type="AlphaFoldDB" id="A0A917J8C4"/>
<gene>
    <name evidence="1" type="ORF">GCM10011425_11890</name>
</gene>
<sequence length="283" mass="33514">MNNNDTQPQSAALLVHTCDRYRFLYPGFSYFFNKNWDFKANCKYYFATEKVNFTLPHFQNIHSGKGEWSDRLRYLLQEVITEKYVLYFQEDMWLQKPVSSSFINELITLARQFEWKHVKLGSADIYKTHPTHYYIDGFNVTVLDNAASDYLMSHQVTLWDREFLIQQLHKGEHPWRNERRGTKRLKKLDPEIFHIDYFAENGQVPINNNLSEAVRSEYHTVSANSMLQANVLPYIKQMQSGNAEEKDYAAQLTAHYENKLTHDGLPKPHKQDIFKKIKNLFKS</sequence>
<dbReference type="RefSeq" id="WP_188414735.1">
    <property type="nucleotide sequence ID" value="NZ_BMDO01000002.1"/>
</dbReference>
<reference evidence="1" key="2">
    <citation type="submission" date="2020-09" db="EMBL/GenBank/DDBJ databases">
        <authorList>
            <person name="Sun Q."/>
            <person name="Sedlacek I."/>
        </authorList>
    </citation>
    <scope>NUCLEOTIDE SEQUENCE</scope>
    <source>
        <strain evidence="1">CCM 8711</strain>
    </source>
</reference>
<organism evidence="1 2">
    <name type="scientific">Mucilaginibacter galii</name>
    <dbReference type="NCBI Taxonomy" id="2005073"/>
    <lineage>
        <taxon>Bacteria</taxon>
        <taxon>Pseudomonadati</taxon>
        <taxon>Bacteroidota</taxon>
        <taxon>Sphingobacteriia</taxon>
        <taxon>Sphingobacteriales</taxon>
        <taxon>Sphingobacteriaceae</taxon>
        <taxon>Mucilaginibacter</taxon>
    </lineage>
</organism>
<keyword evidence="2" id="KW-1185">Reference proteome</keyword>
<accession>A0A917J8C4</accession>
<dbReference type="Proteomes" id="UP000662074">
    <property type="component" value="Unassembled WGS sequence"/>
</dbReference>
<proteinExistence type="predicted"/>